<accession>A0A9J6FSX2</accession>
<dbReference type="GO" id="GO:0051539">
    <property type="term" value="F:4 iron, 4 sulfur cluster binding"/>
    <property type="evidence" value="ECO:0007669"/>
    <property type="project" value="UniProtKB-KW"/>
</dbReference>
<dbReference type="InterPro" id="IPR058560">
    <property type="entry name" value="DNA_primase_C"/>
</dbReference>
<gene>
    <name evidence="9" type="ORF">HPB48_006226</name>
</gene>
<dbReference type="PANTHER" id="PTHR10537:SF3">
    <property type="entry name" value="DNA PRIMASE LARGE SUBUNIT"/>
    <property type="match status" value="1"/>
</dbReference>
<evidence type="ECO:0000256" key="4">
    <source>
        <dbReference type="ARBA" id="ARBA00022705"/>
    </source>
</evidence>
<reference evidence="9 10" key="1">
    <citation type="journal article" date="2020" name="Cell">
        <title>Large-Scale Comparative Analyses of Tick Genomes Elucidate Their Genetic Diversity and Vector Capacities.</title>
        <authorList>
            <consortium name="Tick Genome and Microbiome Consortium (TIGMIC)"/>
            <person name="Jia N."/>
            <person name="Wang J."/>
            <person name="Shi W."/>
            <person name="Du L."/>
            <person name="Sun Y."/>
            <person name="Zhan W."/>
            <person name="Jiang J.F."/>
            <person name="Wang Q."/>
            <person name="Zhang B."/>
            <person name="Ji P."/>
            <person name="Bell-Sakyi L."/>
            <person name="Cui X.M."/>
            <person name="Yuan T.T."/>
            <person name="Jiang B.G."/>
            <person name="Yang W.F."/>
            <person name="Lam T.T."/>
            <person name="Chang Q.C."/>
            <person name="Ding S.J."/>
            <person name="Wang X.J."/>
            <person name="Zhu J.G."/>
            <person name="Ruan X.D."/>
            <person name="Zhao L."/>
            <person name="Wei J.T."/>
            <person name="Ye R.Z."/>
            <person name="Que T.C."/>
            <person name="Du C.H."/>
            <person name="Zhou Y.H."/>
            <person name="Cheng J.X."/>
            <person name="Dai P.F."/>
            <person name="Guo W.B."/>
            <person name="Han X.H."/>
            <person name="Huang E.J."/>
            <person name="Li L.F."/>
            <person name="Wei W."/>
            <person name="Gao Y.C."/>
            <person name="Liu J.Z."/>
            <person name="Shao H.Z."/>
            <person name="Wang X."/>
            <person name="Wang C.C."/>
            <person name="Yang T.C."/>
            <person name="Huo Q.B."/>
            <person name="Li W."/>
            <person name="Chen H.Y."/>
            <person name="Chen S.E."/>
            <person name="Zhou L.G."/>
            <person name="Ni X.B."/>
            <person name="Tian J.H."/>
            <person name="Sheng Y."/>
            <person name="Liu T."/>
            <person name="Pan Y.S."/>
            <person name="Xia L.Y."/>
            <person name="Li J."/>
            <person name="Zhao F."/>
            <person name="Cao W.C."/>
        </authorList>
    </citation>
    <scope>NUCLEOTIDE SEQUENCE [LARGE SCALE GENOMIC DNA]</scope>
    <source>
        <strain evidence="9">HaeL-2018</strain>
    </source>
</reference>
<dbReference type="AlphaFoldDB" id="A0A9J6FSX2"/>
<keyword evidence="4" id="KW-0235">DNA replication</keyword>
<dbReference type="Proteomes" id="UP000821853">
    <property type="component" value="Chromosome 2"/>
</dbReference>
<dbReference type="Gene3D" id="1.20.930.80">
    <property type="match status" value="1"/>
</dbReference>
<evidence type="ECO:0000256" key="7">
    <source>
        <dbReference type="ARBA" id="ARBA00023014"/>
    </source>
</evidence>
<evidence type="ECO:0000256" key="3">
    <source>
        <dbReference type="ARBA" id="ARBA00022515"/>
    </source>
</evidence>
<evidence type="ECO:0000259" key="8">
    <source>
        <dbReference type="Pfam" id="PF04104"/>
    </source>
</evidence>
<dbReference type="EMBL" id="JABSTR010000004">
    <property type="protein sequence ID" value="KAH9366322.1"/>
    <property type="molecule type" value="Genomic_DNA"/>
</dbReference>
<dbReference type="PANTHER" id="PTHR10537">
    <property type="entry name" value="DNA PRIMASE LARGE SUBUNIT"/>
    <property type="match status" value="1"/>
</dbReference>
<keyword evidence="7" id="KW-0411">Iron-sulfur</keyword>
<keyword evidence="6" id="KW-0408">Iron</keyword>
<name>A0A9J6FSX2_HAELO</name>
<evidence type="ECO:0000256" key="6">
    <source>
        <dbReference type="ARBA" id="ARBA00023004"/>
    </source>
</evidence>
<keyword evidence="5" id="KW-0479">Metal-binding</keyword>
<sequence length="481" mass="55150">MVFYLLYPDQKVDLGILWNICHQRLAILMKVARSLLCLDLSIFGTVAQAESMLFLCRFEALNWHERRAILERAASDCGELLKCKISRRFRELLRTLSKVLHAVLDRWRDITEAKEFRIGVPFEHALPLVSNRRVVLRRGEAIIQEHHLATFLAGMFEATCSEGAAHFRQSATFRTLHQDERMVELRRSLNGAYDAHRAYLAMGCKLSAGDVDSQAAYFPPCMSKLYATLRKDKRLPHDDRFVFSLFLKEIGLDLTEAIEFWSQFYIAPPGKDAKCTHSWQAHTSRLTYSVRHMYGQEGRRIDYTAHRCAQVEGHQLCPFTTGRLLELPALQAEDIEDIGQLCENRQYLAACRNHMLRRGKQLASEMDLDAELFDAQESTDDSRAEDTALVGINKPSRFYFYMKKFTKQPSLSCPNLSVRPGSFDEHEIKDDLAIMRLQKRALCWAVHTDLPGGFHSFHSVPMCPAVVQERPAIFACADKVE</sequence>
<dbReference type="GO" id="GO:0006270">
    <property type="term" value="P:DNA replication initiation"/>
    <property type="evidence" value="ECO:0007669"/>
    <property type="project" value="TreeGrafter"/>
</dbReference>
<dbReference type="OrthoDB" id="421393at2759"/>
<organism evidence="9 10">
    <name type="scientific">Haemaphysalis longicornis</name>
    <name type="common">Bush tick</name>
    <dbReference type="NCBI Taxonomy" id="44386"/>
    <lineage>
        <taxon>Eukaryota</taxon>
        <taxon>Metazoa</taxon>
        <taxon>Ecdysozoa</taxon>
        <taxon>Arthropoda</taxon>
        <taxon>Chelicerata</taxon>
        <taxon>Arachnida</taxon>
        <taxon>Acari</taxon>
        <taxon>Parasitiformes</taxon>
        <taxon>Ixodida</taxon>
        <taxon>Ixodoidea</taxon>
        <taxon>Ixodidae</taxon>
        <taxon>Haemaphysalinae</taxon>
        <taxon>Haemaphysalis</taxon>
    </lineage>
</organism>
<dbReference type="OMA" id="NWHERRA"/>
<dbReference type="GO" id="GO:0046872">
    <property type="term" value="F:metal ion binding"/>
    <property type="evidence" value="ECO:0007669"/>
    <property type="project" value="UniProtKB-KW"/>
</dbReference>
<evidence type="ECO:0000256" key="5">
    <source>
        <dbReference type="ARBA" id="ARBA00022723"/>
    </source>
</evidence>
<dbReference type="Pfam" id="PF04104">
    <property type="entry name" value="DNA_primase_lrg"/>
    <property type="match status" value="1"/>
</dbReference>
<keyword evidence="3" id="KW-0639">Primosome</keyword>
<comment type="caution">
    <text evidence="9">The sequence shown here is derived from an EMBL/GenBank/DDBJ whole genome shotgun (WGS) entry which is preliminary data.</text>
</comment>
<feature type="domain" description="DNA primase large subunit C-terminal" evidence="8">
    <location>
        <begin position="215"/>
        <end position="354"/>
    </location>
</feature>
<evidence type="ECO:0000256" key="1">
    <source>
        <dbReference type="ARBA" id="ARBA00001966"/>
    </source>
</evidence>
<keyword evidence="10" id="KW-1185">Reference proteome</keyword>
<evidence type="ECO:0000256" key="2">
    <source>
        <dbReference type="ARBA" id="ARBA00022485"/>
    </source>
</evidence>
<keyword evidence="2" id="KW-0004">4Fe-4S</keyword>
<dbReference type="GO" id="GO:0005658">
    <property type="term" value="C:alpha DNA polymerase:primase complex"/>
    <property type="evidence" value="ECO:0007669"/>
    <property type="project" value="TreeGrafter"/>
</dbReference>
<proteinExistence type="predicted"/>
<dbReference type="InterPro" id="IPR007238">
    <property type="entry name" value="DNA_primase_lsu_euk/arc"/>
</dbReference>
<dbReference type="GO" id="GO:0006269">
    <property type="term" value="P:DNA replication, synthesis of primer"/>
    <property type="evidence" value="ECO:0007669"/>
    <property type="project" value="UniProtKB-KW"/>
</dbReference>
<comment type="cofactor">
    <cofactor evidence="1">
        <name>[4Fe-4S] cluster</name>
        <dbReference type="ChEBI" id="CHEBI:49883"/>
    </cofactor>
</comment>
<dbReference type="VEuPathDB" id="VectorBase:HLOH_040042"/>
<evidence type="ECO:0000313" key="9">
    <source>
        <dbReference type="EMBL" id="KAH9366322.1"/>
    </source>
</evidence>
<protein>
    <recommendedName>
        <fullName evidence="8">DNA primase large subunit C-terminal domain-containing protein</fullName>
    </recommendedName>
</protein>
<evidence type="ECO:0000313" key="10">
    <source>
        <dbReference type="Proteomes" id="UP000821853"/>
    </source>
</evidence>
<dbReference type="Pfam" id="PF26466">
    <property type="entry name" value="DNA_primase_lrg_N"/>
    <property type="match status" value="1"/>
</dbReference>